<keyword evidence="1" id="KW-0009">Actin-binding</keyword>
<dbReference type="AlphaFoldDB" id="A0A8C3A5P4"/>
<evidence type="ECO:0000313" key="6">
    <source>
        <dbReference type="Proteomes" id="UP000694565"/>
    </source>
</evidence>
<feature type="region of interest" description="Disordered" evidence="2">
    <location>
        <begin position="405"/>
        <end position="458"/>
    </location>
</feature>
<feature type="domain" description="GBD/FH3" evidence="3">
    <location>
        <begin position="41"/>
        <end position="406"/>
    </location>
</feature>
<dbReference type="PANTHER" id="PTHR45920:SF2">
    <property type="entry name" value="FH1_FH2 DOMAIN-CONTAINING PROTEIN 1"/>
    <property type="match status" value="1"/>
</dbReference>
<dbReference type="GO" id="GO:0005737">
    <property type="term" value="C:cytoplasm"/>
    <property type="evidence" value="ECO:0007669"/>
    <property type="project" value="TreeGrafter"/>
</dbReference>
<dbReference type="Pfam" id="PF18382">
    <property type="entry name" value="Formin_GBD_N"/>
    <property type="match status" value="1"/>
</dbReference>
<reference evidence="5" key="2">
    <citation type="submission" date="2025-09" db="UniProtKB">
        <authorList>
            <consortium name="Ensembl"/>
        </authorList>
    </citation>
    <scope>IDENTIFICATION</scope>
</reference>
<dbReference type="GeneTree" id="ENSGT00940000160212"/>
<dbReference type="GO" id="GO:0051015">
    <property type="term" value="F:actin filament binding"/>
    <property type="evidence" value="ECO:0007669"/>
    <property type="project" value="TreeGrafter"/>
</dbReference>
<dbReference type="InterPro" id="IPR011989">
    <property type="entry name" value="ARM-like"/>
</dbReference>
<dbReference type="InterPro" id="IPR056771">
    <property type="entry name" value="FH3_FHOD1-3-like"/>
</dbReference>
<proteinExistence type="predicted"/>
<dbReference type="PANTHER" id="PTHR45920">
    <property type="entry name" value="FORMIN HOMOLOGY 2 DOMAIN CONTAINING, ISOFORM I"/>
    <property type="match status" value="1"/>
</dbReference>
<name>A0A8C3A5P4_CYCLU</name>
<dbReference type="InterPro" id="IPR041387">
    <property type="entry name" value="FHOD1_GBD_N"/>
</dbReference>
<dbReference type="Gene3D" id="1.25.10.10">
    <property type="entry name" value="Leucine-rich Repeat Variant"/>
    <property type="match status" value="1"/>
</dbReference>
<dbReference type="PROSITE" id="PS51232">
    <property type="entry name" value="GBD_FH3"/>
    <property type="match status" value="1"/>
</dbReference>
<evidence type="ECO:0000256" key="1">
    <source>
        <dbReference type="ARBA" id="ARBA00023203"/>
    </source>
</evidence>
<dbReference type="InterPro" id="IPR015425">
    <property type="entry name" value="FH2_Formin"/>
</dbReference>
<protein>
    <submittedName>
        <fullName evidence="5">Formin homology 2 domain containing 1</fullName>
    </submittedName>
</protein>
<dbReference type="Ensembl" id="ENSCLMT00005039537.1">
    <property type="protein sequence ID" value="ENSCLMP00005038065.1"/>
    <property type="gene ID" value="ENSCLMG00005017682.1"/>
</dbReference>
<evidence type="ECO:0000256" key="2">
    <source>
        <dbReference type="SAM" id="MobiDB-lite"/>
    </source>
</evidence>
<feature type="region of interest" description="Disordered" evidence="2">
    <location>
        <begin position="853"/>
        <end position="880"/>
    </location>
</feature>
<dbReference type="FunFam" id="1.25.10.10:FF:000056">
    <property type="entry name" value="FH1/FH2 domain-containing protein 3 isoform X1"/>
    <property type="match status" value="1"/>
</dbReference>
<feature type="compositionally biased region" description="Pro residues" evidence="2">
    <location>
        <begin position="413"/>
        <end position="451"/>
    </location>
</feature>
<reference evidence="5" key="1">
    <citation type="submission" date="2025-08" db="UniProtKB">
        <authorList>
            <consortium name="Ensembl"/>
        </authorList>
    </citation>
    <scope>IDENTIFICATION</scope>
</reference>
<evidence type="ECO:0000313" key="5">
    <source>
        <dbReference type="Ensembl" id="ENSCLMP00005038065.1"/>
    </source>
</evidence>
<dbReference type="GO" id="GO:0030866">
    <property type="term" value="P:cortical actin cytoskeleton organization"/>
    <property type="evidence" value="ECO:0007669"/>
    <property type="project" value="TreeGrafter"/>
</dbReference>
<dbReference type="Proteomes" id="UP000694565">
    <property type="component" value="Unplaced"/>
</dbReference>
<dbReference type="GO" id="GO:0005856">
    <property type="term" value="C:cytoskeleton"/>
    <property type="evidence" value="ECO:0007669"/>
    <property type="project" value="TreeGrafter"/>
</dbReference>
<accession>A0A8C3A5P4</accession>
<dbReference type="Gene3D" id="1.20.58.2220">
    <property type="entry name" value="Formin, FH2 domain"/>
    <property type="match status" value="1"/>
</dbReference>
<dbReference type="InterPro" id="IPR014768">
    <property type="entry name" value="GBD/FH3_dom"/>
</dbReference>
<dbReference type="PROSITE" id="PS51444">
    <property type="entry name" value="FH2"/>
    <property type="match status" value="1"/>
</dbReference>
<evidence type="ECO:0000259" key="3">
    <source>
        <dbReference type="PROSITE" id="PS51232"/>
    </source>
</evidence>
<gene>
    <name evidence="5" type="primary">fhod1</name>
</gene>
<feature type="domain" description="FH2" evidence="4">
    <location>
        <begin position="452"/>
        <end position="846"/>
    </location>
</feature>
<keyword evidence="6" id="KW-1185">Reference proteome</keyword>
<evidence type="ECO:0000259" key="4">
    <source>
        <dbReference type="PROSITE" id="PS51444"/>
    </source>
</evidence>
<dbReference type="SUPFAM" id="SSF101447">
    <property type="entry name" value="Formin homology 2 domain (FH2 domain)"/>
    <property type="match status" value="1"/>
</dbReference>
<dbReference type="Pfam" id="PF02181">
    <property type="entry name" value="FH2"/>
    <property type="match status" value="1"/>
</dbReference>
<dbReference type="SUPFAM" id="SSF48371">
    <property type="entry name" value="ARM repeat"/>
    <property type="match status" value="1"/>
</dbReference>
<dbReference type="InterPro" id="IPR016024">
    <property type="entry name" value="ARM-type_fold"/>
</dbReference>
<dbReference type="Pfam" id="PF24959">
    <property type="entry name" value="FH3_FHOD1-3"/>
    <property type="match status" value="1"/>
</dbReference>
<organism evidence="5 6">
    <name type="scientific">Cyclopterus lumpus</name>
    <name type="common">Lumpsucker</name>
    <dbReference type="NCBI Taxonomy" id="8103"/>
    <lineage>
        <taxon>Eukaryota</taxon>
        <taxon>Metazoa</taxon>
        <taxon>Chordata</taxon>
        <taxon>Craniata</taxon>
        <taxon>Vertebrata</taxon>
        <taxon>Euteleostomi</taxon>
        <taxon>Actinopterygii</taxon>
        <taxon>Neopterygii</taxon>
        <taxon>Teleostei</taxon>
        <taxon>Neoteleostei</taxon>
        <taxon>Acanthomorphata</taxon>
        <taxon>Eupercaria</taxon>
        <taxon>Perciformes</taxon>
        <taxon>Cottioidei</taxon>
        <taxon>Cottales</taxon>
        <taxon>Cyclopteridae</taxon>
        <taxon>Cyclopterus</taxon>
    </lineage>
</organism>
<sequence length="919" mass="103225">MASVVCRVQYLEDSDPFICTNFPEPRRPPTVNVEQDLPLSEHIAGIHKLLEAPLKLEECTLQLSPHGNYLDLDSSLSEQRDELESFYEDVMKGKKPILILRTQLSVRVHSILEKLYNSKGPDLRRSLFSLKQLFQDDKDLVPEFVASEGLSCLIQVGAEADHNYQNYILRALSQIMLFVDGMNGVINHNETVQWLYTLTGSLSRLLVKTSLKLLIVFVEYSESNSPRLINAVNTVDGRRGVNPWSYLMEVLEERNGSDTELMMFTMTLINKTLAVLPDQDSFYDVTDSLEQLGMEPIIHKHMSNKGTEPDLRAQFTTINAVFPVSSVLHQTRHLRQQSSVDVESHARRLEMTPMTPIGPGGPADAWNQLQPSADALRIKDLDFSDLLDEEDIDVLDMDSFDSSSSSSCFSGIPHPPPLPGVPLPPPLPGGLAPPPPPPPPPPPGAPPPPPHSSAASSRKKKTVKLFWRELKQADEPLRCRFGRGTVWASLDKVSVDTTRLEHLFESKAKELPVAKVTSGQQMSVILVLDSKRSNAINIGMTVLPAVHVIKTAILNFDEFAISKEGIEKILTMTPTEEEKQKIQDAQLANPDVPLGSAEQFLLSLASISALTPRLQLWAFKLNYEALEKEIAEPLFDLKLGMEQLSSNQTFRRILATLLAIGNFLNSSNAKGFELGYLEKVVEVKDTVHRQSLLHHTCSLLLENYPESSDVYSQVPAITRSSKVDFELLSENLVQLERRCKASWDSLKMVTKHEMKAVLKNKLTEFLKDCTQRIIILKVVHRRVINRFHSFLLFLGQPSSSVRDIRVTSFCRIISEFSLEYRTTRERVLTLKQKRAAHRERTKTRGKMITETEKFSGAVPDEDGSSPISAEAEPGQEEEHENMKNLLISTNSGLTVDHRGPRRSRNQDLNTTSALCWILF</sequence>
<dbReference type="SMART" id="SM00498">
    <property type="entry name" value="FH2"/>
    <property type="match status" value="1"/>
</dbReference>
<dbReference type="InterPro" id="IPR042201">
    <property type="entry name" value="FH2_Formin_sf"/>
</dbReference>